<gene>
    <name evidence="3" type="ORF">IPOD504_LOCUS13668</name>
</gene>
<organism evidence="3 4">
    <name type="scientific">Iphiclides podalirius</name>
    <name type="common">scarce swallowtail</name>
    <dbReference type="NCBI Taxonomy" id="110791"/>
    <lineage>
        <taxon>Eukaryota</taxon>
        <taxon>Metazoa</taxon>
        <taxon>Ecdysozoa</taxon>
        <taxon>Arthropoda</taxon>
        <taxon>Hexapoda</taxon>
        <taxon>Insecta</taxon>
        <taxon>Pterygota</taxon>
        <taxon>Neoptera</taxon>
        <taxon>Endopterygota</taxon>
        <taxon>Lepidoptera</taxon>
        <taxon>Glossata</taxon>
        <taxon>Ditrysia</taxon>
        <taxon>Papilionoidea</taxon>
        <taxon>Papilionidae</taxon>
        <taxon>Papilioninae</taxon>
        <taxon>Iphiclides</taxon>
    </lineage>
</organism>
<dbReference type="InterPro" id="IPR036612">
    <property type="entry name" value="KH_dom_type_1_sf"/>
</dbReference>
<reference evidence="3" key="1">
    <citation type="submission" date="2022-03" db="EMBL/GenBank/DDBJ databases">
        <authorList>
            <person name="Martin H S."/>
        </authorList>
    </citation>
    <scope>NUCLEOTIDE SEQUENCE</scope>
</reference>
<evidence type="ECO:0000313" key="3">
    <source>
        <dbReference type="EMBL" id="CAH2066972.1"/>
    </source>
</evidence>
<dbReference type="CDD" id="cd22419">
    <property type="entry name" value="KH-I_ASCC1"/>
    <property type="match status" value="1"/>
</dbReference>
<dbReference type="InterPro" id="IPR009097">
    <property type="entry name" value="Cyclic_Pdiesterase"/>
</dbReference>
<dbReference type="InterPro" id="IPR009210">
    <property type="entry name" value="ASCC1"/>
</dbReference>
<dbReference type="PROSITE" id="PS50084">
    <property type="entry name" value="KH_TYPE_1"/>
    <property type="match status" value="1"/>
</dbReference>
<sequence>MEFRGVDDDELDDNFEIIEVGNGRYSSSFHISKHYIGSIIGKKGIMKNRIERDTRTIIKIPRMGEAGNVTILGPSISNVKAACRRINIIVISSRKKQRCTHFLSIPLNDPHIMKSFESFKQQVLQECNNRGVEEAIFIEQQKLHITIGVMCLMDQEERQQVSKLLCNAKDSILMPLLKDHLPLRIKIKGLSYMNDDPKNIKILYGCVQDEHGMTQKLADALVEYFSNAGFVEKGEYGRDNVKLHVTLMNSKFKYRSSEDEVDKRPTRRNIWETFDGSEILNKFGDYDFGSAEVNVIHLSQRKTVGADGYYQSTCVISLNKD</sequence>
<protein>
    <recommendedName>
        <fullName evidence="2">K Homology domain-containing protein</fullName>
    </recommendedName>
</protein>
<evidence type="ECO:0000313" key="4">
    <source>
        <dbReference type="Proteomes" id="UP000837857"/>
    </source>
</evidence>
<proteinExistence type="predicted"/>
<keyword evidence="1" id="KW-0694">RNA-binding</keyword>
<feature type="domain" description="K Homology" evidence="2">
    <location>
        <begin position="23"/>
        <end position="91"/>
    </location>
</feature>
<accession>A0ABN8ITP5</accession>
<dbReference type="Gene3D" id="3.90.1140.10">
    <property type="entry name" value="Cyclic phosphodiesterase"/>
    <property type="match status" value="1"/>
</dbReference>
<dbReference type="Proteomes" id="UP000837857">
    <property type="component" value="Chromosome 4"/>
</dbReference>
<feature type="non-terminal residue" evidence="3">
    <location>
        <position position="1"/>
    </location>
</feature>
<dbReference type="InterPro" id="IPR004087">
    <property type="entry name" value="KH_dom"/>
</dbReference>
<dbReference type="SUPFAM" id="SSF55144">
    <property type="entry name" value="LigT-like"/>
    <property type="match status" value="1"/>
</dbReference>
<name>A0ABN8ITP5_9NEOP</name>
<evidence type="ECO:0000259" key="2">
    <source>
        <dbReference type="SMART" id="SM00322"/>
    </source>
</evidence>
<dbReference type="SMART" id="SM00322">
    <property type="entry name" value="KH"/>
    <property type="match status" value="1"/>
</dbReference>
<dbReference type="Gene3D" id="3.30.1370.10">
    <property type="entry name" value="K Homology domain, type 1"/>
    <property type="match status" value="1"/>
</dbReference>
<dbReference type="InterPro" id="IPR019510">
    <property type="entry name" value="AKAP7-like_phosphoesterase"/>
</dbReference>
<dbReference type="InterPro" id="IPR047538">
    <property type="entry name" value="KH-I_ASCC1"/>
</dbReference>
<dbReference type="PANTHER" id="PTHR13360:SF1">
    <property type="entry name" value="ACTIVATING SIGNAL COINTEGRATOR 1 COMPLEX SUBUNIT 1"/>
    <property type="match status" value="1"/>
</dbReference>
<evidence type="ECO:0000256" key="1">
    <source>
        <dbReference type="PROSITE-ProRule" id="PRU00117"/>
    </source>
</evidence>
<dbReference type="SUPFAM" id="SSF54791">
    <property type="entry name" value="Eukaryotic type KH-domain (KH-domain type I)"/>
    <property type="match status" value="1"/>
</dbReference>
<dbReference type="PIRSF" id="PIRSF027019">
    <property type="entry name" value="Euk_LigT"/>
    <property type="match status" value="1"/>
</dbReference>
<dbReference type="PANTHER" id="PTHR13360">
    <property type="entry name" value="ACTIVATING SIGNAL COINTEGRATOR 1 COMPLEX SUBUNIT 1"/>
    <property type="match status" value="1"/>
</dbReference>
<dbReference type="InterPro" id="IPR004088">
    <property type="entry name" value="KH_dom_type_1"/>
</dbReference>
<dbReference type="EMBL" id="OW152816">
    <property type="protein sequence ID" value="CAH2066972.1"/>
    <property type="molecule type" value="Genomic_DNA"/>
</dbReference>
<keyword evidence="4" id="KW-1185">Reference proteome</keyword>
<dbReference type="Pfam" id="PF10469">
    <property type="entry name" value="AKAP7_NLS"/>
    <property type="match status" value="1"/>
</dbReference>
<dbReference type="Pfam" id="PF00013">
    <property type="entry name" value="KH_1"/>
    <property type="match status" value="1"/>
</dbReference>